<dbReference type="AlphaFoldDB" id="A0A0R0AIN1"/>
<dbReference type="PANTHER" id="PTHR35807">
    <property type="entry name" value="TRANSCRIPTIONAL REGULATOR REDD-RELATED"/>
    <property type="match status" value="1"/>
</dbReference>
<reference evidence="2 3" key="1">
    <citation type="submission" date="2015-10" db="EMBL/GenBank/DDBJ databases">
        <title>Genome sequencing and analysis of members of genus Stenotrophomonas.</title>
        <authorList>
            <person name="Patil P.P."/>
            <person name="Midha S."/>
            <person name="Patil P.B."/>
        </authorList>
    </citation>
    <scope>NUCLEOTIDE SEQUENCE [LARGE SCALE GENOMIC DNA]</scope>
    <source>
        <strain evidence="2 3">JCM 9942</strain>
    </source>
</reference>
<dbReference type="Gene3D" id="1.25.40.10">
    <property type="entry name" value="Tetratricopeptide repeat domain"/>
    <property type="match status" value="1"/>
</dbReference>
<evidence type="ECO:0000259" key="1">
    <source>
        <dbReference type="SMART" id="SM01043"/>
    </source>
</evidence>
<proteinExistence type="predicted"/>
<dbReference type="SUPFAM" id="SSF48452">
    <property type="entry name" value="TPR-like"/>
    <property type="match status" value="1"/>
</dbReference>
<protein>
    <recommendedName>
        <fullName evidence="1">Bacterial transcriptional activator domain-containing protein</fullName>
    </recommendedName>
</protein>
<sequence>MPLMASGDGLPAPIIYRKGWALLGYLAVESNRMHSRVSLAALLWPTLGESSALTNLRQVLSNLNRFCKAKLGPDILRIERTAVGLMRSEAPRFDIDLLLAAPCQSLHLLTEQRVFMDGMDDIADSNFQSWLETTRQMLEARLVGAAENCCDGLLAAEQWERAIDVARALSLRDPWNNAHARRLMHAHAGCGLHSVAVTIYQHFELELQRELGLEPDVETRRLFTRISSGSPAQRRAPSPVAVAAGIRAVKTGLRMAG</sequence>
<keyword evidence="3" id="KW-1185">Reference proteome</keyword>
<dbReference type="InterPro" id="IPR005158">
    <property type="entry name" value="BTAD"/>
</dbReference>
<dbReference type="Pfam" id="PF03704">
    <property type="entry name" value="BTAD"/>
    <property type="match status" value="1"/>
</dbReference>
<dbReference type="InterPro" id="IPR051677">
    <property type="entry name" value="AfsR-DnrI-RedD_regulator"/>
</dbReference>
<dbReference type="InterPro" id="IPR011990">
    <property type="entry name" value="TPR-like_helical_dom_sf"/>
</dbReference>
<comment type="caution">
    <text evidence="2">The sequence shown here is derived from an EMBL/GenBank/DDBJ whole genome shotgun (WGS) entry which is preliminary data.</text>
</comment>
<accession>A0A0R0AIN1</accession>
<dbReference type="SMART" id="SM01043">
    <property type="entry name" value="BTAD"/>
    <property type="match status" value="1"/>
</dbReference>
<gene>
    <name evidence="2" type="ORF">ARC78_03695</name>
</gene>
<dbReference type="Gene3D" id="1.10.10.10">
    <property type="entry name" value="Winged helix-like DNA-binding domain superfamily/Winged helix DNA-binding domain"/>
    <property type="match status" value="1"/>
</dbReference>
<feature type="domain" description="Bacterial transcriptional activator" evidence="1">
    <location>
        <begin position="93"/>
        <end position="227"/>
    </location>
</feature>
<dbReference type="InterPro" id="IPR036388">
    <property type="entry name" value="WH-like_DNA-bd_sf"/>
</dbReference>
<dbReference type="EMBL" id="LLXS01000005">
    <property type="protein sequence ID" value="KRG44924.1"/>
    <property type="molecule type" value="Genomic_DNA"/>
</dbReference>
<name>A0A0R0AIN1_9GAMM</name>
<evidence type="ECO:0000313" key="2">
    <source>
        <dbReference type="EMBL" id="KRG44924.1"/>
    </source>
</evidence>
<evidence type="ECO:0000313" key="3">
    <source>
        <dbReference type="Proteomes" id="UP000050836"/>
    </source>
</evidence>
<dbReference type="Proteomes" id="UP000050836">
    <property type="component" value="Unassembled WGS sequence"/>
</dbReference>
<organism evidence="2 3">
    <name type="scientific">Stenotrophomonas pictorum JCM 9942</name>
    <dbReference type="NCBI Taxonomy" id="1236960"/>
    <lineage>
        <taxon>Bacteria</taxon>
        <taxon>Pseudomonadati</taxon>
        <taxon>Pseudomonadota</taxon>
        <taxon>Gammaproteobacteria</taxon>
        <taxon>Lysobacterales</taxon>
        <taxon>Lysobacteraceae</taxon>
        <taxon>Stenotrophomonas</taxon>
    </lineage>
</organism>